<sequence length="132" mass="14181">MRARLLGFIRSESGTATVEVLFWVVLVVGLLLTTLGASLALQGYVAVTRGIHEGHRQLSIGQFKTVEETETYIETQIASFYAGADATVTLVGNMVDTTVTIPWSAIDPTGLLDAVGVTSVSFAAMHRVEWIP</sequence>
<dbReference type="OrthoDB" id="7659229at2"/>
<reference evidence="3 5" key="1">
    <citation type="submission" date="2016-10" db="EMBL/GenBank/DDBJ databases">
        <authorList>
            <person name="Cai Z."/>
        </authorList>
    </citation>
    <scope>NUCLEOTIDE SEQUENCE [LARGE SCALE GENOMIC DNA]</scope>
    <source>
        <strain evidence="3 5">DSM 25227</strain>
    </source>
</reference>
<organism evidence="3 5">
    <name type="scientific">Jannaschia seohaensis</name>
    <dbReference type="NCBI Taxonomy" id="475081"/>
    <lineage>
        <taxon>Bacteria</taxon>
        <taxon>Pseudomonadati</taxon>
        <taxon>Pseudomonadota</taxon>
        <taxon>Alphaproteobacteria</taxon>
        <taxon>Rhodobacterales</taxon>
        <taxon>Roseobacteraceae</taxon>
        <taxon>Jannaschia</taxon>
    </lineage>
</organism>
<proteinExistence type="predicted"/>
<reference evidence="2 4" key="2">
    <citation type="submission" date="2018-03" db="EMBL/GenBank/DDBJ databases">
        <title>Genomic Encyclopedia of Archaeal and Bacterial Type Strains, Phase II (KMG-II): from individual species to whole genera.</title>
        <authorList>
            <person name="Goeker M."/>
        </authorList>
    </citation>
    <scope>NUCLEOTIDE SEQUENCE [LARGE SCALE GENOMIC DNA]</scope>
    <source>
        <strain evidence="2 4">DSM 25227</strain>
    </source>
</reference>
<evidence type="ECO:0000313" key="5">
    <source>
        <dbReference type="Proteomes" id="UP000251571"/>
    </source>
</evidence>
<keyword evidence="1" id="KW-0812">Transmembrane</keyword>
<accession>A0A2Y9AQ75</accession>
<evidence type="ECO:0000313" key="4">
    <source>
        <dbReference type="Proteomes" id="UP000245839"/>
    </source>
</evidence>
<evidence type="ECO:0000256" key="1">
    <source>
        <dbReference type="SAM" id="Phobius"/>
    </source>
</evidence>
<evidence type="ECO:0000313" key="3">
    <source>
        <dbReference type="EMBL" id="SSA46611.1"/>
    </source>
</evidence>
<keyword evidence="1" id="KW-0472">Membrane</keyword>
<dbReference type="Proteomes" id="UP000245839">
    <property type="component" value="Unassembled WGS sequence"/>
</dbReference>
<name>A0A2Y9AQ75_9RHOB</name>
<keyword evidence="1" id="KW-1133">Transmembrane helix</keyword>
<gene>
    <name evidence="2" type="ORF">BCF38_10573</name>
    <name evidence="3" type="ORF">SAMN05421539_10573</name>
</gene>
<protein>
    <recommendedName>
        <fullName evidence="6">TadE-like protein</fullName>
    </recommendedName>
</protein>
<dbReference type="EMBL" id="QGDJ01000005">
    <property type="protein sequence ID" value="PWJ18086.1"/>
    <property type="molecule type" value="Genomic_DNA"/>
</dbReference>
<evidence type="ECO:0000313" key="2">
    <source>
        <dbReference type="EMBL" id="PWJ18086.1"/>
    </source>
</evidence>
<dbReference type="Proteomes" id="UP000251571">
    <property type="component" value="Unassembled WGS sequence"/>
</dbReference>
<keyword evidence="4" id="KW-1185">Reference proteome</keyword>
<dbReference type="AlphaFoldDB" id="A0A2Y9AQ75"/>
<feature type="transmembrane region" description="Helical" evidence="1">
    <location>
        <begin position="20"/>
        <end position="47"/>
    </location>
</feature>
<evidence type="ECO:0008006" key="6">
    <source>
        <dbReference type="Google" id="ProtNLM"/>
    </source>
</evidence>
<dbReference type="EMBL" id="UETC01000005">
    <property type="protein sequence ID" value="SSA46611.1"/>
    <property type="molecule type" value="Genomic_DNA"/>
</dbReference>